<dbReference type="AlphaFoldDB" id="A0A9P8NXT7"/>
<dbReference type="OrthoDB" id="2877829at2759"/>
<dbReference type="Pfam" id="PF08975">
    <property type="entry name" value="2H-phosphodiest"/>
    <property type="match status" value="1"/>
</dbReference>
<feature type="domain" description="DUF1868" evidence="1">
    <location>
        <begin position="4"/>
        <end position="116"/>
    </location>
</feature>
<keyword evidence="3" id="KW-1185">Reference proteome</keyword>
<proteinExistence type="predicted"/>
<comment type="caution">
    <text evidence="2">The sequence shown here is derived from an EMBL/GenBank/DDBJ whole genome shotgun (WGS) entry which is preliminary data.</text>
</comment>
<dbReference type="Gene3D" id="3.90.1140.10">
    <property type="entry name" value="Cyclic phosphodiesterase"/>
    <property type="match status" value="1"/>
</dbReference>
<dbReference type="InterPro" id="IPR009097">
    <property type="entry name" value="Cyclic_Pdiesterase"/>
</dbReference>
<evidence type="ECO:0000313" key="3">
    <source>
        <dbReference type="Proteomes" id="UP000769157"/>
    </source>
</evidence>
<dbReference type="EMBL" id="JAEUBE010000487">
    <property type="protein sequence ID" value="KAH3661419.1"/>
    <property type="molecule type" value="Genomic_DNA"/>
</dbReference>
<gene>
    <name evidence="2" type="ORF">OGAPHI_006826</name>
</gene>
<name>A0A9P8NXT7_9ASCO</name>
<dbReference type="GeneID" id="70238790"/>
<dbReference type="SUPFAM" id="SSF55144">
    <property type="entry name" value="LigT-like"/>
    <property type="match status" value="1"/>
</dbReference>
<dbReference type="InterPro" id="IPR015069">
    <property type="entry name" value="2H-PEstase_DUF1868"/>
</dbReference>
<accession>A0A9P8NXT7</accession>
<dbReference type="RefSeq" id="XP_046058543.1">
    <property type="nucleotide sequence ID" value="XM_046208154.1"/>
</dbReference>
<reference evidence="2" key="2">
    <citation type="submission" date="2021-01" db="EMBL/GenBank/DDBJ databases">
        <authorList>
            <person name="Schikora-Tamarit M.A."/>
        </authorList>
    </citation>
    <scope>NUCLEOTIDE SEQUENCE</scope>
    <source>
        <strain evidence="2">CBS6075</strain>
    </source>
</reference>
<reference evidence="2" key="1">
    <citation type="journal article" date="2021" name="Open Biol.">
        <title>Shared evolutionary footprints suggest mitochondrial oxidative damage underlies multiple complex I losses in fungi.</title>
        <authorList>
            <person name="Schikora-Tamarit M.A."/>
            <person name="Marcet-Houben M."/>
            <person name="Nosek J."/>
            <person name="Gabaldon T."/>
        </authorList>
    </citation>
    <scope>NUCLEOTIDE SEQUENCE</scope>
    <source>
        <strain evidence="2">CBS6075</strain>
    </source>
</reference>
<evidence type="ECO:0000259" key="1">
    <source>
        <dbReference type="Pfam" id="PF08975"/>
    </source>
</evidence>
<evidence type="ECO:0000313" key="2">
    <source>
        <dbReference type="EMBL" id="KAH3661419.1"/>
    </source>
</evidence>
<sequence>MGRKFKADGTVNKFRGNTVLCHLPQQGPGRDLFKRLLDFYKEFPILLFKNKITMLPSSNLHMTMFDCIHEFKRESEGWPKDLPRDPPIEQCNEWMVKTLTETSFDIDLPIRLQVDSSYVEQTSHGGMDTWKVALLPLNSEEEQKIKQLRVGIATALGIPLPTLASYKFHMTIAYINEEFTPEESAQLKALVDKFHQEARVVELGAPEVCCFEDMFYMERFGFLGKRQ</sequence>
<organism evidence="2 3">
    <name type="scientific">Ogataea philodendri</name>
    <dbReference type="NCBI Taxonomy" id="1378263"/>
    <lineage>
        <taxon>Eukaryota</taxon>
        <taxon>Fungi</taxon>
        <taxon>Dikarya</taxon>
        <taxon>Ascomycota</taxon>
        <taxon>Saccharomycotina</taxon>
        <taxon>Pichiomycetes</taxon>
        <taxon>Pichiales</taxon>
        <taxon>Pichiaceae</taxon>
        <taxon>Ogataea</taxon>
    </lineage>
</organism>
<protein>
    <recommendedName>
        <fullName evidence="1">DUF1868 domain-containing protein</fullName>
    </recommendedName>
</protein>
<dbReference type="Proteomes" id="UP000769157">
    <property type="component" value="Unassembled WGS sequence"/>
</dbReference>